<dbReference type="PANTHER" id="PTHR37938:SF1">
    <property type="entry name" value="BLL0215 PROTEIN"/>
    <property type="match status" value="1"/>
</dbReference>
<proteinExistence type="predicted"/>
<feature type="domain" description="YdbS-like PH" evidence="1">
    <location>
        <begin position="19"/>
        <end position="93"/>
    </location>
</feature>
<dbReference type="AlphaFoldDB" id="A0A7X0RSQ2"/>
<dbReference type="EMBL" id="JACJVP010000030">
    <property type="protein sequence ID" value="MBB6672808.1"/>
    <property type="molecule type" value="Genomic_DNA"/>
</dbReference>
<dbReference type="PANTHER" id="PTHR37938">
    <property type="entry name" value="BLL0215 PROTEIN"/>
    <property type="match status" value="1"/>
</dbReference>
<keyword evidence="3" id="KW-1185">Reference proteome</keyword>
<name>A0A7X0RSQ2_9BACL</name>
<dbReference type="Pfam" id="PF03703">
    <property type="entry name" value="bPH_2"/>
    <property type="match status" value="1"/>
</dbReference>
<dbReference type="InterPro" id="IPR005182">
    <property type="entry name" value="YdbS-like_PH"/>
</dbReference>
<organism evidence="2 3">
    <name type="scientific">Cohnella nanjingensis</name>
    <dbReference type="NCBI Taxonomy" id="1387779"/>
    <lineage>
        <taxon>Bacteria</taxon>
        <taxon>Bacillati</taxon>
        <taxon>Bacillota</taxon>
        <taxon>Bacilli</taxon>
        <taxon>Bacillales</taxon>
        <taxon>Paenibacillaceae</taxon>
        <taxon>Cohnella</taxon>
    </lineage>
</organism>
<reference evidence="2 3" key="1">
    <citation type="submission" date="2020-08" db="EMBL/GenBank/DDBJ databases">
        <title>Cohnella phylogeny.</title>
        <authorList>
            <person name="Dunlap C."/>
        </authorList>
    </citation>
    <scope>NUCLEOTIDE SEQUENCE [LARGE SCALE GENOMIC DNA]</scope>
    <source>
        <strain evidence="2 3">DSM 28246</strain>
    </source>
</reference>
<evidence type="ECO:0000259" key="1">
    <source>
        <dbReference type="Pfam" id="PF03703"/>
    </source>
</evidence>
<sequence>MAEQVLWKGKPFNYGFPSFTTYTITSNRLIVERGIFTKTRKEIRLYRIRDGSSKRNLWERLWSMGDIVVNSTDVDTPNFLLRNIKGAVEVADILLNAADEARRTNRAYEMTEVVEQHL</sequence>
<comment type="caution">
    <text evidence="2">The sequence shown here is derived from an EMBL/GenBank/DDBJ whole genome shotgun (WGS) entry which is preliminary data.</text>
</comment>
<protein>
    <submittedName>
        <fullName evidence="2">PH domain-containing protein</fullName>
    </submittedName>
</protein>
<gene>
    <name evidence="2" type="ORF">H7C19_19175</name>
</gene>
<dbReference type="Proteomes" id="UP000547209">
    <property type="component" value="Unassembled WGS sequence"/>
</dbReference>
<evidence type="ECO:0000313" key="2">
    <source>
        <dbReference type="EMBL" id="MBB6672808.1"/>
    </source>
</evidence>
<accession>A0A7X0RSQ2</accession>
<evidence type="ECO:0000313" key="3">
    <source>
        <dbReference type="Proteomes" id="UP000547209"/>
    </source>
</evidence>
<dbReference type="RefSeq" id="WP_185670654.1">
    <property type="nucleotide sequence ID" value="NZ_JACJVP010000030.1"/>
</dbReference>